<evidence type="ECO:0000256" key="1">
    <source>
        <dbReference type="SAM" id="Phobius"/>
    </source>
</evidence>
<evidence type="ECO:0000313" key="2">
    <source>
        <dbReference type="EMBL" id="KAK3379443.1"/>
    </source>
</evidence>
<name>A0AAE0KN01_9PEZI</name>
<dbReference type="AlphaFoldDB" id="A0AAE0KN01"/>
<keyword evidence="3" id="KW-1185">Reference proteome</keyword>
<proteinExistence type="predicted"/>
<sequence>MTAVLFSPSWGLSSAFMHVDSVAGWLAVCLSVSLSGGIFYIPCLYSHSHLQSYLSTYLTCLWIWVESVRWRVQRKEIQNWIK</sequence>
<comment type="caution">
    <text evidence="2">The sequence shown here is derived from an EMBL/GenBank/DDBJ whole genome shotgun (WGS) entry which is preliminary data.</text>
</comment>
<accession>A0AAE0KN01</accession>
<dbReference type="EMBL" id="JAULSN010000002">
    <property type="protein sequence ID" value="KAK3379443.1"/>
    <property type="molecule type" value="Genomic_DNA"/>
</dbReference>
<reference evidence="2" key="2">
    <citation type="submission" date="2023-06" db="EMBL/GenBank/DDBJ databases">
        <authorList>
            <consortium name="Lawrence Berkeley National Laboratory"/>
            <person name="Haridas S."/>
            <person name="Hensen N."/>
            <person name="Bonometti L."/>
            <person name="Westerberg I."/>
            <person name="Brannstrom I.O."/>
            <person name="Guillou S."/>
            <person name="Cros-Aarteil S."/>
            <person name="Calhoun S."/>
            <person name="Kuo A."/>
            <person name="Mondo S."/>
            <person name="Pangilinan J."/>
            <person name="Riley R."/>
            <person name="Labutti K."/>
            <person name="Andreopoulos B."/>
            <person name="Lipzen A."/>
            <person name="Chen C."/>
            <person name="Yanf M."/>
            <person name="Daum C."/>
            <person name="Ng V."/>
            <person name="Clum A."/>
            <person name="Steindorff A."/>
            <person name="Ohm R."/>
            <person name="Martin F."/>
            <person name="Silar P."/>
            <person name="Natvig D."/>
            <person name="Lalanne C."/>
            <person name="Gautier V."/>
            <person name="Ament-Velasquez S.L."/>
            <person name="Kruys A."/>
            <person name="Hutchinson M.I."/>
            <person name="Powell A.J."/>
            <person name="Barry K."/>
            <person name="Miller A.N."/>
            <person name="Grigoriev I.V."/>
            <person name="Debuchy R."/>
            <person name="Gladieux P."/>
            <person name="Thoren M.H."/>
            <person name="Johannesson H."/>
        </authorList>
    </citation>
    <scope>NUCLEOTIDE SEQUENCE</scope>
    <source>
        <strain evidence="2">CBS 958.72</strain>
    </source>
</reference>
<reference evidence="2" key="1">
    <citation type="journal article" date="2023" name="Mol. Phylogenet. Evol.">
        <title>Genome-scale phylogeny and comparative genomics of the fungal order Sordariales.</title>
        <authorList>
            <person name="Hensen N."/>
            <person name="Bonometti L."/>
            <person name="Westerberg I."/>
            <person name="Brannstrom I.O."/>
            <person name="Guillou S."/>
            <person name="Cros-Aarteil S."/>
            <person name="Calhoun S."/>
            <person name="Haridas S."/>
            <person name="Kuo A."/>
            <person name="Mondo S."/>
            <person name="Pangilinan J."/>
            <person name="Riley R."/>
            <person name="LaButti K."/>
            <person name="Andreopoulos B."/>
            <person name="Lipzen A."/>
            <person name="Chen C."/>
            <person name="Yan M."/>
            <person name="Daum C."/>
            <person name="Ng V."/>
            <person name="Clum A."/>
            <person name="Steindorff A."/>
            <person name="Ohm R.A."/>
            <person name="Martin F."/>
            <person name="Silar P."/>
            <person name="Natvig D.O."/>
            <person name="Lalanne C."/>
            <person name="Gautier V."/>
            <person name="Ament-Velasquez S.L."/>
            <person name="Kruys A."/>
            <person name="Hutchinson M.I."/>
            <person name="Powell A.J."/>
            <person name="Barry K."/>
            <person name="Miller A.N."/>
            <person name="Grigoriev I.V."/>
            <person name="Debuchy R."/>
            <person name="Gladieux P."/>
            <person name="Hiltunen Thoren M."/>
            <person name="Johannesson H."/>
        </authorList>
    </citation>
    <scope>NUCLEOTIDE SEQUENCE</scope>
    <source>
        <strain evidence="2">CBS 958.72</strain>
    </source>
</reference>
<gene>
    <name evidence="2" type="ORF">B0T24DRAFT_156531</name>
</gene>
<evidence type="ECO:0000313" key="3">
    <source>
        <dbReference type="Proteomes" id="UP001287356"/>
    </source>
</evidence>
<keyword evidence="1" id="KW-0812">Transmembrane</keyword>
<keyword evidence="1" id="KW-0472">Membrane</keyword>
<organism evidence="2 3">
    <name type="scientific">Lasiosphaeria ovina</name>
    <dbReference type="NCBI Taxonomy" id="92902"/>
    <lineage>
        <taxon>Eukaryota</taxon>
        <taxon>Fungi</taxon>
        <taxon>Dikarya</taxon>
        <taxon>Ascomycota</taxon>
        <taxon>Pezizomycotina</taxon>
        <taxon>Sordariomycetes</taxon>
        <taxon>Sordariomycetidae</taxon>
        <taxon>Sordariales</taxon>
        <taxon>Lasiosphaeriaceae</taxon>
        <taxon>Lasiosphaeria</taxon>
    </lineage>
</organism>
<protein>
    <submittedName>
        <fullName evidence="2">Uncharacterized protein</fullName>
    </submittedName>
</protein>
<keyword evidence="1" id="KW-1133">Transmembrane helix</keyword>
<feature type="transmembrane region" description="Helical" evidence="1">
    <location>
        <begin position="22"/>
        <end position="45"/>
    </location>
</feature>
<dbReference type="Proteomes" id="UP001287356">
    <property type="component" value="Unassembled WGS sequence"/>
</dbReference>